<organism evidence="1">
    <name type="scientific">viral metagenome</name>
    <dbReference type="NCBI Taxonomy" id="1070528"/>
    <lineage>
        <taxon>unclassified sequences</taxon>
        <taxon>metagenomes</taxon>
        <taxon>organismal metagenomes</taxon>
    </lineage>
</organism>
<sequence length="204" mass="23570">MNPALVALIKEIKKLAIKIEDSDFESFNIEFDKFYDSFLNLLKSYIEKLNLRSGTQSVPNNDNDKYSKKTIEEILKIHESWFELKRGQVMLGQNIKPLVFKKELGRVLKMCSVLQLITIGNEKLEGFKKMKTEFLKEGFKFNIYTLKIGGTPVFNDDDGNLVEIGETNDKKETDVFVYVPEDMFTDSMAELAVNDVYEVIKNKK</sequence>
<reference evidence="1" key="1">
    <citation type="journal article" date="2020" name="Nature">
        <title>Giant virus diversity and host interactions through global metagenomics.</title>
        <authorList>
            <person name="Schulz F."/>
            <person name="Roux S."/>
            <person name="Paez-Espino D."/>
            <person name="Jungbluth S."/>
            <person name="Walsh D.A."/>
            <person name="Denef V.J."/>
            <person name="McMahon K.D."/>
            <person name="Konstantinidis K.T."/>
            <person name="Eloe-Fadrosh E.A."/>
            <person name="Kyrpides N.C."/>
            <person name="Woyke T."/>
        </authorList>
    </citation>
    <scope>NUCLEOTIDE SEQUENCE</scope>
    <source>
        <strain evidence="1">GVMAG-S-1041349-163</strain>
    </source>
</reference>
<protein>
    <submittedName>
        <fullName evidence="1">Uncharacterized protein</fullName>
    </submittedName>
</protein>
<dbReference type="EMBL" id="MN740692">
    <property type="protein sequence ID" value="QHU07902.1"/>
    <property type="molecule type" value="Genomic_DNA"/>
</dbReference>
<name>A0A6C0JQ67_9ZZZZ</name>
<accession>A0A6C0JQ67</accession>
<evidence type="ECO:0000313" key="1">
    <source>
        <dbReference type="EMBL" id="QHU07902.1"/>
    </source>
</evidence>
<proteinExistence type="predicted"/>
<dbReference type="AlphaFoldDB" id="A0A6C0JQ67"/>